<dbReference type="Proteomes" id="UP000001861">
    <property type="component" value="Unassembled WGS sequence"/>
</dbReference>
<dbReference type="OrthoDB" id="10250105at2759"/>
<dbReference type="InterPro" id="IPR045864">
    <property type="entry name" value="aa-tRNA-synth_II/BPL/LPL"/>
</dbReference>
<dbReference type="eggNOG" id="KOG1536">
    <property type="taxonomic scope" value="Eukaryota"/>
</dbReference>
<dbReference type="SUPFAM" id="SSF55681">
    <property type="entry name" value="Class II aaRS and biotin synthetases"/>
    <property type="match status" value="2"/>
</dbReference>
<dbReference type="RefSeq" id="XP_002911007.1">
    <property type="nucleotide sequence ID" value="XM_002910961.1"/>
</dbReference>
<evidence type="ECO:0000259" key="2">
    <source>
        <dbReference type="Pfam" id="PF03099"/>
    </source>
</evidence>
<dbReference type="Gene3D" id="3.30.930.10">
    <property type="entry name" value="Bira Bifunctional Protein, Domain 2"/>
    <property type="match status" value="2"/>
</dbReference>
<feature type="compositionally biased region" description="Low complexity" evidence="1">
    <location>
        <begin position="459"/>
        <end position="500"/>
    </location>
</feature>
<dbReference type="PANTHER" id="PTHR12835">
    <property type="entry name" value="BIOTIN PROTEIN LIGASE"/>
    <property type="match status" value="1"/>
</dbReference>
<evidence type="ECO:0000313" key="4">
    <source>
        <dbReference type="EMBL" id="EFI27513.1"/>
    </source>
</evidence>
<evidence type="ECO:0000313" key="5">
    <source>
        <dbReference type="Proteomes" id="UP000001861"/>
    </source>
</evidence>
<dbReference type="AlphaFoldDB" id="D6RN52"/>
<dbReference type="InterPro" id="IPR019197">
    <property type="entry name" value="Biotin-prot_ligase_N"/>
</dbReference>
<dbReference type="Pfam" id="PF09825">
    <property type="entry name" value="BPL_N"/>
    <property type="match status" value="1"/>
</dbReference>
<dbReference type="GeneID" id="9379454"/>
<feature type="domain" description="BPL/LPL catalytic" evidence="2">
    <location>
        <begin position="533"/>
        <end position="620"/>
    </location>
</feature>
<dbReference type="GO" id="GO:0005737">
    <property type="term" value="C:cytoplasm"/>
    <property type="evidence" value="ECO:0007669"/>
    <property type="project" value="TreeGrafter"/>
</dbReference>
<dbReference type="Pfam" id="PF03099">
    <property type="entry name" value="BPL_LplA_LipB"/>
    <property type="match status" value="2"/>
</dbReference>
<accession>D6RN52</accession>
<dbReference type="HOGENOM" id="CLU_006150_1_1_1"/>
<proteinExistence type="predicted"/>
<sequence>MNVLVYSGSEVHPNALANTVSLLGTVCLPHYTVQPLSKATFLKEPWEIDCKLFVIPYIKPASPTGRATEQGKSRPLDIFGPKEVKRLRTFVEKDGGVLLGIGLGARWETATTISSLESSMSRLGFGGSDTIKAEDLREDLKFKDDSLNSYVVPETSPHSVSGDLQGDGDVVQVANVDLTDAKIALPDNDSHINDVVRSVGKGKVGIVRPTLVSLTKETLEDLAPWLHAVILRLGLVLPEFKKDAPVSATSTAEGPPKSLPQFLTSIPSADDNEPPKPIASTVVKALFPTPSTPSIGTIKDTADTFNFLSHDSKEAREALQHARDDNTEESKEKTIIVCPDGVLPSHEDTPMFNIKLFYDTLRRMKATGQPELRVPMSETVPEGQKSGWGFGEALLYGERVTSTQSLLDKNPQLMSGLPTPLISLASQQMSGRGRGKNPWLSPAGSMMVSLLLRIELDPGGSQSSGSQLKGTGSKTSKTTSSGTKTTSQGTPSSDSSTSTTAGLKTKLKSEGSGQMGYAFSSPHVPPPALPRLPASSLVFVQYLFALAVTEACSLPEVLGPKLGRRVRLKWPNDIYVDLSDEGVGTQPTDWSKLKKIGGVLVNTNFTPGGKVDLLIGCGVNTLNEPPIVSLLQLKKQFSGSDDVGELSLERMVASVITVFERMWSRFVYDGGSFAAFESTYLYHWLHKDQKVMLTTVQPPVPVRIVGITPDYGLLRTVAEKPLSQSGGVGSVGLGLPLSYARYVYPGGEKQEYIDLQPDGNSFDLMAGLIKAKTY</sequence>
<protein>
    <submittedName>
        <fullName evidence="4">Biotin-[acetyl-CoA-carboxylase] ligase</fullName>
    </submittedName>
</protein>
<dbReference type="GO" id="GO:0004077">
    <property type="term" value="F:biotin--[biotin carboxyl-carrier protein] ligase activity"/>
    <property type="evidence" value="ECO:0007669"/>
    <property type="project" value="TreeGrafter"/>
</dbReference>
<feature type="domain" description="Biotin-protein ligase N-terminal" evidence="3">
    <location>
        <begin position="1"/>
        <end position="108"/>
    </location>
</feature>
<keyword evidence="4" id="KW-0436">Ligase</keyword>
<dbReference type="OMA" id="HRIREYV"/>
<dbReference type="STRING" id="240176.D6RN52"/>
<evidence type="ECO:0000259" key="3">
    <source>
        <dbReference type="Pfam" id="PF09825"/>
    </source>
</evidence>
<dbReference type="EMBL" id="AACS02000006">
    <property type="protein sequence ID" value="EFI27513.1"/>
    <property type="molecule type" value="Genomic_DNA"/>
</dbReference>
<feature type="domain" description="BPL/LPL catalytic" evidence="2">
    <location>
        <begin position="396"/>
        <end position="456"/>
    </location>
</feature>
<dbReference type="InterPro" id="IPR004143">
    <property type="entry name" value="BPL_LPL_catalytic"/>
</dbReference>
<name>D6RN52_COPC7</name>
<dbReference type="KEGG" id="cci:CC1G_15548"/>
<dbReference type="InParanoid" id="D6RN52"/>
<organism evidence="4 5">
    <name type="scientific">Coprinopsis cinerea (strain Okayama-7 / 130 / ATCC MYA-4618 / FGSC 9003)</name>
    <name type="common">Inky cap fungus</name>
    <name type="synonym">Hormographiella aspergillata</name>
    <dbReference type="NCBI Taxonomy" id="240176"/>
    <lineage>
        <taxon>Eukaryota</taxon>
        <taxon>Fungi</taxon>
        <taxon>Dikarya</taxon>
        <taxon>Basidiomycota</taxon>
        <taxon>Agaricomycotina</taxon>
        <taxon>Agaricomycetes</taxon>
        <taxon>Agaricomycetidae</taxon>
        <taxon>Agaricales</taxon>
        <taxon>Agaricineae</taxon>
        <taxon>Psathyrellaceae</taxon>
        <taxon>Coprinopsis</taxon>
    </lineage>
</organism>
<comment type="caution">
    <text evidence="4">The sequence shown here is derived from an EMBL/GenBank/DDBJ whole genome shotgun (WGS) entry which is preliminary data.</text>
</comment>
<reference evidence="4 5" key="1">
    <citation type="journal article" date="2010" name="Proc. Natl. Acad. Sci. U.S.A.">
        <title>Insights into evolution of multicellular fungi from the assembled chromosomes of the mushroom Coprinopsis cinerea (Coprinus cinereus).</title>
        <authorList>
            <person name="Stajich J.E."/>
            <person name="Wilke S.K."/>
            <person name="Ahren D."/>
            <person name="Au C.H."/>
            <person name="Birren B.W."/>
            <person name="Borodovsky M."/>
            <person name="Burns C."/>
            <person name="Canback B."/>
            <person name="Casselton L.A."/>
            <person name="Cheng C.K."/>
            <person name="Deng J."/>
            <person name="Dietrich F.S."/>
            <person name="Fargo D.C."/>
            <person name="Farman M.L."/>
            <person name="Gathman A.C."/>
            <person name="Goldberg J."/>
            <person name="Guigo R."/>
            <person name="Hoegger P.J."/>
            <person name="Hooker J.B."/>
            <person name="Huggins A."/>
            <person name="James T.Y."/>
            <person name="Kamada T."/>
            <person name="Kilaru S."/>
            <person name="Kodira C."/>
            <person name="Kues U."/>
            <person name="Kupfer D."/>
            <person name="Kwan H.S."/>
            <person name="Lomsadze A."/>
            <person name="Li W."/>
            <person name="Lilly W.W."/>
            <person name="Ma L.J."/>
            <person name="Mackey A.J."/>
            <person name="Manning G."/>
            <person name="Martin F."/>
            <person name="Muraguchi H."/>
            <person name="Natvig D.O."/>
            <person name="Palmerini H."/>
            <person name="Ramesh M.A."/>
            <person name="Rehmeyer C.J."/>
            <person name="Roe B.A."/>
            <person name="Shenoy N."/>
            <person name="Stanke M."/>
            <person name="Ter-Hovhannisyan V."/>
            <person name="Tunlid A."/>
            <person name="Velagapudi R."/>
            <person name="Vision T.J."/>
            <person name="Zeng Q."/>
            <person name="Zolan M.E."/>
            <person name="Pukkila P.J."/>
        </authorList>
    </citation>
    <scope>NUCLEOTIDE SEQUENCE [LARGE SCALE GENOMIC DNA]</scope>
    <source>
        <strain evidence="5">Okayama-7 / 130 / ATCC MYA-4618 / FGSC 9003</strain>
    </source>
</reference>
<dbReference type="VEuPathDB" id="FungiDB:CC1G_15548"/>
<dbReference type="PANTHER" id="PTHR12835:SF5">
    <property type="entry name" value="BIOTIN--PROTEIN LIGASE"/>
    <property type="match status" value="1"/>
</dbReference>
<keyword evidence="5" id="KW-1185">Reference proteome</keyword>
<gene>
    <name evidence="4" type="ORF">CC1G_15548</name>
</gene>
<dbReference type="FunCoup" id="D6RN52">
    <property type="interactions" value="342"/>
</dbReference>
<feature type="region of interest" description="Disordered" evidence="1">
    <location>
        <begin position="459"/>
        <end position="507"/>
    </location>
</feature>
<evidence type="ECO:0000256" key="1">
    <source>
        <dbReference type="SAM" id="MobiDB-lite"/>
    </source>
</evidence>